<evidence type="ECO:0000313" key="1">
    <source>
        <dbReference type="EMBL" id="TCK82860.1"/>
    </source>
</evidence>
<dbReference type="AlphaFoldDB" id="A0A4R1LWG1"/>
<dbReference type="OrthoDB" id="1121837at2"/>
<name>A0A4R1LWG1_9SPHI</name>
<evidence type="ECO:0000313" key="2">
    <source>
        <dbReference type="Proteomes" id="UP000294616"/>
    </source>
</evidence>
<comment type="caution">
    <text evidence="1">The sequence shown here is derived from an EMBL/GenBank/DDBJ whole genome shotgun (WGS) entry which is preliminary data.</text>
</comment>
<protein>
    <submittedName>
        <fullName evidence="1">Uncharacterized protein DUF4286</fullName>
    </submittedName>
</protein>
<proteinExistence type="predicted"/>
<dbReference type="RefSeq" id="WP_132223042.1">
    <property type="nucleotide sequence ID" value="NZ_SMGO01000002.1"/>
</dbReference>
<dbReference type="Proteomes" id="UP000294616">
    <property type="component" value="Unassembled WGS sequence"/>
</dbReference>
<dbReference type="InterPro" id="IPR025563">
    <property type="entry name" value="DUF4286"/>
</dbReference>
<dbReference type="Pfam" id="PF14114">
    <property type="entry name" value="DUF4286"/>
    <property type="match status" value="1"/>
</dbReference>
<dbReference type="EMBL" id="SMGO01000002">
    <property type="protein sequence ID" value="TCK82860.1"/>
    <property type="molecule type" value="Genomic_DNA"/>
</dbReference>
<accession>A0A4R1LWG1</accession>
<reference evidence="1 2" key="1">
    <citation type="submission" date="2019-03" db="EMBL/GenBank/DDBJ databases">
        <title>Genomic Encyclopedia of Archaeal and Bacterial Type Strains, Phase II (KMG-II): from individual species to whole genera.</title>
        <authorList>
            <person name="Goeker M."/>
        </authorList>
    </citation>
    <scope>NUCLEOTIDE SEQUENCE [LARGE SCALE GENOMIC DNA]</scope>
    <source>
        <strain evidence="1 2">DSM 22554</strain>
    </source>
</reference>
<gene>
    <name evidence="1" type="ORF">C8N28_1445</name>
</gene>
<organism evidence="1 2">
    <name type="scientific">Albibacterium bauzanense</name>
    <dbReference type="NCBI Taxonomy" id="653929"/>
    <lineage>
        <taxon>Bacteria</taxon>
        <taxon>Pseudomonadati</taxon>
        <taxon>Bacteroidota</taxon>
        <taxon>Sphingobacteriia</taxon>
        <taxon>Sphingobacteriales</taxon>
        <taxon>Sphingobacteriaceae</taxon>
        <taxon>Albibacterium</taxon>
    </lineage>
</organism>
<keyword evidence="2" id="KW-1185">Reference proteome</keyword>
<sequence length="102" mass="11947">MILYNITVIADNDIKDEFREWTIHVFLPSLAKAGLFKSQSLLKVIDSPNEGETFCIQIIANSNKEVTLLQQNHLILLHEKSKDVWLNKIYLFESRMEYLAMY</sequence>